<protein>
    <submittedName>
        <fullName evidence="8">Sigma-70 family RNA polymerase sigma factor</fullName>
    </submittedName>
</protein>
<feature type="compositionally biased region" description="Basic and acidic residues" evidence="5">
    <location>
        <begin position="33"/>
        <end position="56"/>
    </location>
</feature>
<dbReference type="InterPro" id="IPR013325">
    <property type="entry name" value="RNA_pol_sigma_r2"/>
</dbReference>
<dbReference type="InterPro" id="IPR013324">
    <property type="entry name" value="RNA_pol_sigma_r3/r4-like"/>
</dbReference>
<evidence type="ECO:0000313" key="9">
    <source>
        <dbReference type="Proteomes" id="UP000664109"/>
    </source>
</evidence>
<evidence type="ECO:0000256" key="2">
    <source>
        <dbReference type="ARBA" id="ARBA00023015"/>
    </source>
</evidence>
<evidence type="ECO:0000256" key="4">
    <source>
        <dbReference type="ARBA" id="ARBA00023163"/>
    </source>
</evidence>
<sequence>MPGEGVGSRGPADEERGERRGAPVPTGGTRGNPGERETGRDRPSPGSAERRGEGEGRSLPGSAEHRDRRSLPDSAESGEAGEGRSLPGSAESRGAGDGRSVSGPAEHRGRRGPWKGEARAEPRTEGIRRRAQERDTELGRAVERAQQGDEAAFTTAYRIVHPPLLNFLRGLVGDDAEDVASDAWLEIARDIGRFRGDGAGFRAWTAQIARHRAVDHLRRVGSRPRGSLLEVDLTGLPSRQDTEQEVLETVSTRAALALIARLPRRQAEAVLLQTVIGLDGPAAARVLGTRQGAVRSAAHRGLRRLERELAELRAGGSVTDSDRRALGGAR</sequence>
<feature type="compositionally biased region" description="Basic and acidic residues" evidence="5">
    <location>
        <begin position="11"/>
        <end position="21"/>
    </location>
</feature>
<dbReference type="SUPFAM" id="SSF88946">
    <property type="entry name" value="Sigma2 domain of RNA polymerase sigma factors"/>
    <property type="match status" value="1"/>
</dbReference>
<dbReference type="Gene3D" id="1.10.10.10">
    <property type="entry name" value="Winged helix-like DNA-binding domain superfamily/Winged helix DNA-binding domain"/>
    <property type="match status" value="1"/>
</dbReference>
<dbReference type="PANTHER" id="PTHR43133:SF66">
    <property type="entry name" value="ECF RNA POLYMERASE SIGMA FACTOR SIGK"/>
    <property type="match status" value="1"/>
</dbReference>
<evidence type="ECO:0000259" key="6">
    <source>
        <dbReference type="Pfam" id="PF04542"/>
    </source>
</evidence>
<dbReference type="InterPro" id="IPR014284">
    <property type="entry name" value="RNA_pol_sigma-70_dom"/>
</dbReference>
<comment type="similarity">
    <text evidence="1">Belongs to the sigma-70 factor family. ECF subfamily.</text>
</comment>
<feature type="domain" description="RNA polymerase sigma factor 70 region 4 type 2" evidence="7">
    <location>
        <begin position="254"/>
        <end position="305"/>
    </location>
</feature>
<dbReference type="Pfam" id="PF08281">
    <property type="entry name" value="Sigma70_r4_2"/>
    <property type="match status" value="1"/>
</dbReference>
<dbReference type="NCBIfam" id="TIGR02937">
    <property type="entry name" value="sigma70-ECF"/>
    <property type="match status" value="1"/>
</dbReference>
<dbReference type="InterPro" id="IPR007627">
    <property type="entry name" value="RNA_pol_sigma70_r2"/>
</dbReference>
<dbReference type="Pfam" id="PF04542">
    <property type="entry name" value="Sigma70_r2"/>
    <property type="match status" value="1"/>
</dbReference>
<dbReference type="SUPFAM" id="SSF88659">
    <property type="entry name" value="Sigma3 and sigma4 domains of RNA polymerase sigma factors"/>
    <property type="match status" value="1"/>
</dbReference>
<evidence type="ECO:0000313" key="8">
    <source>
        <dbReference type="EMBL" id="MBM9618508.1"/>
    </source>
</evidence>
<evidence type="ECO:0000256" key="1">
    <source>
        <dbReference type="ARBA" id="ARBA00010641"/>
    </source>
</evidence>
<feature type="region of interest" description="Disordered" evidence="5">
    <location>
        <begin position="1"/>
        <end position="149"/>
    </location>
</feature>
<feature type="domain" description="RNA polymerase sigma-70 region 2" evidence="6">
    <location>
        <begin position="157"/>
        <end position="220"/>
    </location>
</feature>
<keyword evidence="3" id="KW-0731">Sigma factor</keyword>
<evidence type="ECO:0000256" key="5">
    <source>
        <dbReference type="SAM" id="MobiDB-lite"/>
    </source>
</evidence>
<name>A0ABS2ULT5_9ACTN</name>
<proteinExistence type="inferred from homology"/>
<dbReference type="Gene3D" id="1.10.1740.10">
    <property type="match status" value="1"/>
</dbReference>
<evidence type="ECO:0000256" key="3">
    <source>
        <dbReference type="ARBA" id="ARBA00023082"/>
    </source>
</evidence>
<reference evidence="8 9" key="1">
    <citation type="journal article" date="2016" name="Arch. Microbiol.">
        <title>Streptomyces zhihengii sp. nov., isolated from rhizospheric soil of Psammosilene tunicoides.</title>
        <authorList>
            <person name="Huang M.J."/>
            <person name="Fei J.J."/>
            <person name="Salam N."/>
            <person name="Kim C.J."/>
            <person name="Hozzein W.N."/>
            <person name="Xiao M."/>
            <person name="Huang H.Q."/>
            <person name="Li W.J."/>
        </authorList>
    </citation>
    <scope>NUCLEOTIDE SEQUENCE [LARGE SCALE GENOMIC DNA]</scope>
    <source>
        <strain evidence="8 9">YIM T102</strain>
    </source>
</reference>
<dbReference type="InterPro" id="IPR013249">
    <property type="entry name" value="RNA_pol_sigma70_r4_t2"/>
</dbReference>
<evidence type="ECO:0000259" key="7">
    <source>
        <dbReference type="Pfam" id="PF08281"/>
    </source>
</evidence>
<dbReference type="InterPro" id="IPR039425">
    <property type="entry name" value="RNA_pol_sigma-70-like"/>
</dbReference>
<comment type="caution">
    <text evidence="8">The sequence shown here is derived from an EMBL/GenBank/DDBJ whole genome shotgun (WGS) entry which is preliminary data.</text>
</comment>
<dbReference type="PANTHER" id="PTHR43133">
    <property type="entry name" value="RNA POLYMERASE ECF-TYPE SIGMA FACTO"/>
    <property type="match status" value="1"/>
</dbReference>
<organism evidence="8 9">
    <name type="scientific">Streptomyces zhihengii</name>
    <dbReference type="NCBI Taxonomy" id="1818004"/>
    <lineage>
        <taxon>Bacteria</taxon>
        <taxon>Bacillati</taxon>
        <taxon>Actinomycetota</taxon>
        <taxon>Actinomycetes</taxon>
        <taxon>Kitasatosporales</taxon>
        <taxon>Streptomycetaceae</taxon>
        <taxon>Streptomyces</taxon>
    </lineage>
</organism>
<dbReference type="InterPro" id="IPR036388">
    <property type="entry name" value="WH-like_DNA-bd_sf"/>
</dbReference>
<keyword evidence="2" id="KW-0805">Transcription regulation</keyword>
<gene>
    <name evidence="8" type="ORF">JE024_07050</name>
</gene>
<keyword evidence="9" id="KW-1185">Reference proteome</keyword>
<dbReference type="Proteomes" id="UP000664109">
    <property type="component" value="Unassembled WGS sequence"/>
</dbReference>
<accession>A0ABS2ULT5</accession>
<dbReference type="EMBL" id="JAFEJA010000001">
    <property type="protein sequence ID" value="MBM9618508.1"/>
    <property type="molecule type" value="Genomic_DNA"/>
</dbReference>
<keyword evidence="4" id="KW-0804">Transcription</keyword>
<feature type="compositionally biased region" description="Basic and acidic residues" evidence="5">
    <location>
        <begin position="114"/>
        <end position="147"/>
    </location>
</feature>